<dbReference type="SUPFAM" id="SSF52833">
    <property type="entry name" value="Thioredoxin-like"/>
    <property type="match status" value="1"/>
</dbReference>
<dbReference type="Proteomes" id="UP000619376">
    <property type="component" value="Unassembled WGS sequence"/>
</dbReference>
<dbReference type="PANTHER" id="PTHR42852">
    <property type="entry name" value="THIOL:DISULFIDE INTERCHANGE PROTEIN DSBE"/>
    <property type="match status" value="1"/>
</dbReference>
<dbReference type="InterPro" id="IPR050553">
    <property type="entry name" value="Thioredoxin_ResA/DsbE_sf"/>
</dbReference>
<evidence type="ECO:0000313" key="6">
    <source>
        <dbReference type="Proteomes" id="UP000619376"/>
    </source>
</evidence>
<keyword evidence="1" id="KW-0732">Signal</keyword>
<dbReference type="PROSITE" id="PS51352">
    <property type="entry name" value="THIOREDOXIN_2"/>
    <property type="match status" value="1"/>
</dbReference>
<gene>
    <name evidence="3" type="ORF">GCM10017781_05880</name>
    <name evidence="4" type="ORF">HNQ07_000454</name>
</gene>
<dbReference type="Gene3D" id="3.40.30.10">
    <property type="entry name" value="Glutaredoxin"/>
    <property type="match status" value="1"/>
</dbReference>
<reference evidence="3" key="1">
    <citation type="journal article" date="2014" name="Int. J. Syst. Evol. Microbiol.">
        <title>Complete genome of a new Firmicutes species belonging to the dominant human colonic microbiota ('Ruminococcus bicirculans') reveals two chromosomes and a selective capacity to utilize plant glucans.</title>
        <authorList>
            <consortium name="NISC Comparative Sequencing Program"/>
            <person name="Wegmann U."/>
            <person name="Louis P."/>
            <person name="Goesmann A."/>
            <person name="Henrissat B."/>
            <person name="Duncan S.H."/>
            <person name="Flint H.J."/>
        </authorList>
    </citation>
    <scope>NUCLEOTIDE SEQUENCE</scope>
    <source>
        <strain evidence="3">CGMCC 1.18437</strain>
    </source>
</reference>
<dbReference type="InterPro" id="IPR036249">
    <property type="entry name" value="Thioredoxin-like_sf"/>
</dbReference>
<reference evidence="4 5" key="3">
    <citation type="submission" date="2020-08" db="EMBL/GenBank/DDBJ databases">
        <title>Genomic Encyclopedia of Type Strains, Phase IV (KMG-IV): sequencing the most valuable type-strain genomes for metagenomic binning, comparative biology and taxonomic classification.</title>
        <authorList>
            <person name="Goeker M."/>
        </authorList>
    </citation>
    <scope>NUCLEOTIDE SEQUENCE [LARGE SCALE GENOMIC DNA]</scope>
    <source>
        <strain evidence="4 5">DSM 27521</strain>
    </source>
</reference>
<reference evidence="6" key="2">
    <citation type="journal article" date="2019" name="Int. J. Syst. Evol. Microbiol.">
        <title>The Global Catalogue of Microorganisms (GCM) 10K type strain sequencing project: providing services to taxonomists for standard genome sequencing and annotation.</title>
        <authorList>
            <consortium name="The Broad Institute Genomics Platform"/>
            <consortium name="The Broad Institute Genome Sequencing Center for Infectious Disease"/>
            <person name="Wu L."/>
            <person name="Ma J."/>
        </authorList>
    </citation>
    <scope>NUCLEOTIDE SEQUENCE [LARGE SCALE GENOMIC DNA]</scope>
    <source>
        <strain evidence="6">CGMCC 1.18437</strain>
    </source>
</reference>
<dbReference type="InterPro" id="IPR013740">
    <property type="entry name" value="Redoxin"/>
</dbReference>
<dbReference type="RefSeq" id="WP_184109261.1">
    <property type="nucleotide sequence ID" value="NZ_BNAJ01000001.1"/>
</dbReference>
<name>A0A7W8KB78_9DEIO</name>
<dbReference type="PANTHER" id="PTHR42852:SF13">
    <property type="entry name" value="PROTEIN DIPZ"/>
    <property type="match status" value="1"/>
</dbReference>
<dbReference type="InterPro" id="IPR013766">
    <property type="entry name" value="Thioredoxin_domain"/>
</dbReference>
<reference evidence="3" key="4">
    <citation type="submission" date="2024-05" db="EMBL/GenBank/DDBJ databases">
        <authorList>
            <person name="Sun Q."/>
            <person name="Zhou Y."/>
        </authorList>
    </citation>
    <scope>NUCLEOTIDE SEQUENCE</scope>
    <source>
        <strain evidence="3">CGMCC 1.18437</strain>
    </source>
</reference>
<proteinExistence type="predicted"/>
<keyword evidence="6" id="KW-1185">Reference proteome</keyword>
<dbReference type="EMBL" id="BNAJ01000001">
    <property type="protein sequence ID" value="GHF32104.1"/>
    <property type="molecule type" value="Genomic_DNA"/>
</dbReference>
<feature type="signal peptide" evidence="1">
    <location>
        <begin position="1"/>
        <end position="23"/>
    </location>
</feature>
<feature type="chain" id="PRO_5031211230" evidence="1">
    <location>
        <begin position="24"/>
        <end position="177"/>
    </location>
</feature>
<accession>A0A7W8KB78</accession>
<dbReference type="Proteomes" id="UP000539473">
    <property type="component" value="Unassembled WGS sequence"/>
</dbReference>
<protein>
    <submittedName>
        <fullName evidence="4">Thiol-disulfide isomerase/thioredoxin</fullName>
    </submittedName>
</protein>
<dbReference type="GO" id="GO:0016491">
    <property type="term" value="F:oxidoreductase activity"/>
    <property type="evidence" value="ECO:0007669"/>
    <property type="project" value="InterPro"/>
</dbReference>
<evidence type="ECO:0000313" key="3">
    <source>
        <dbReference type="EMBL" id="GHF32104.1"/>
    </source>
</evidence>
<organism evidence="4 5">
    <name type="scientific">Deinococcus metalli</name>
    <dbReference type="NCBI Taxonomy" id="1141878"/>
    <lineage>
        <taxon>Bacteria</taxon>
        <taxon>Thermotogati</taxon>
        <taxon>Deinococcota</taxon>
        <taxon>Deinococci</taxon>
        <taxon>Deinococcales</taxon>
        <taxon>Deinococcaceae</taxon>
        <taxon>Deinococcus</taxon>
    </lineage>
</organism>
<keyword evidence="4" id="KW-0413">Isomerase</keyword>
<dbReference type="AlphaFoldDB" id="A0A7W8KB78"/>
<comment type="caution">
    <text evidence="4">The sequence shown here is derived from an EMBL/GenBank/DDBJ whole genome shotgun (WGS) entry which is preliminary data.</text>
</comment>
<evidence type="ECO:0000256" key="1">
    <source>
        <dbReference type="SAM" id="SignalP"/>
    </source>
</evidence>
<dbReference type="Pfam" id="PF08534">
    <property type="entry name" value="Redoxin"/>
    <property type="match status" value="1"/>
</dbReference>
<evidence type="ECO:0000259" key="2">
    <source>
        <dbReference type="PROSITE" id="PS51352"/>
    </source>
</evidence>
<dbReference type="EMBL" id="JACHFK010000001">
    <property type="protein sequence ID" value="MBB5375010.1"/>
    <property type="molecule type" value="Genomic_DNA"/>
</dbReference>
<feature type="domain" description="Thioredoxin" evidence="2">
    <location>
        <begin position="24"/>
        <end position="171"/>
    </location>
</feature>
<dbReference type="GO" id="GO:0016853">
    <property type="term" value="F:isomerase activity"/>
    <property type="evidence" value="ECO:0007669"/>
    <property type="project" value="UniProtKB-KW"/>
</dbReference>
<evidence type="ECO:0000313" key="4">
    <source>
        <dbReference type="EMBL" id="MBB5375010.1"/>
    </source>
</evidence>
<evidence type="ECO:0000313" key="5">
    <source>
        <dbReference type="Proteomes" id="UP000539473"/>
    </source>
</evidence>
<sequence>MTRTTLLSLAAAVILALTGAASGIQRGQVPPEVMGTAWLNTPAPTPLAGLRGQVVLVNFWVYSCINCSNSLPTLKGWYGKYHAQGLEIIGVHTPEFESDKPTASVQAAIRREGLAWPVVQDNARANWNAWGVNAWPTFVLIDRGGRVRAVHVGEISDRYPQAIPALDAQIRALLAER</sequence>